<name>A0A1F7F902_UNCRA</name>
<evidence type="ECO:0000313" key="3">
    <source>
        <dbReference type="Proteomes" id="UP000179243"/>
    </source>
</evidence>
<evidence type="ECO:0000256" key="1">
    <source>
        <dbReference type="SAM" id="Phobius"/>
    </source>
</evidence>
<accession>A0A1F7F902</accession>
<dbReference type="Proteomes" id="UP000179243">
    <property type="component" value="Unassembled WGS sequence"/>
</dbReference>
<protein>
    <submittedName>
        <fullName evidence="2">Uncharacterized protein</fullName>
    </submittedName>
</protein>
<keyword evidence="1" id="KW-1133">Transmembrane helix</keyword>
<reference evidence="2 3" key="1">
    <citation type="journal article" date="2016" name="Nat. Commun.">
        <title>Thousands of microbial genomes shed light on interconnected biogeochemical processes in an aquifer system.</title>
        <authorList>
            <person name="Anantharaman K."/>
            <person name="Brown C.T."/>
            <person name="Hug L.A."/>
            <person name="Sharon I."/>
            <person name="Castelle C.J."/>
            <person name="Probst A.J."/>
            <person name="Thomas B.C."/>
            <person name="Singh A."/>
            <person name="Wilkins M.J."/>
            <person name="Karaoz U."/>
            <person name="Brodie E.L."/>
            <person name="Williams K.H."/>
            <person name="Hubbard S.S."/>
            <person name="Banfield J.F."/>
        </authorList>
    </citation>
    <scope>NUCLEOTIDE SEQUENCE [LARGE SCALE GENOMIC DNA]</scope>
</reference>
<sequence>MLGVLIVALVCGGISIIFIIMEINQSFNNLCKTWETLHGIGKIQMLWLWPLAIMPVLLDVGITLGVVWLFSMNGGMVGMMTAMMCSALVSGYLFIRRKRHSRIR</sequence>
<proteinExistence type="predicted"/>
<feature type="transmembrane region" description="Helical" evidence="1">
    <location>
        <begin position="6"/>
        <end position="24"/>
    </location>
</feature>
<gene>
    <name evidence="2" type="ORF">A2519_06820</name>
</gene>
<evidence type="ECO:0000313" key="2">
    <source>
        <dbReference type="EMBL" id="OGK03103.1"/>
    </source>
</evidence>
<keyword evidence="1" id="KW-0472">Membrane</keyword>
<organism evidence="2 3">
    <name type="scientific">Candidatus Raymondbacteria bacterium RIFOXYD12_FULL_49_13</name>
    <dbReference type="NCBI Taxonomy" id="1817890"/>
    <lineage>
        <taxon>Bacteria</taxon>
        <taxon>Raymondiibacteriota</taxon>
    </lineage>
</organism>
<feature type="transmembrane region" description="Helical" evidence="1">
    <location>
        <begin position="45"/>
        <end position="70"/>
    </location>
</feature>
<comment type="caution">
    <text evidence="2">The sequence shown here is derived from an EMBL/GenBank/DDBJ whole genome shotgun (WGS) entry which is preliminary data.</text>
</comment>
<dbReference type="AlphaFoldDB" id="A0A1F7F902"/>
<keyword evidence="1" id="KW-0812">Transmembrane</keyword>
<dbReference type="EMBL" id="MFYX01000097">
    <property type="protein sequence ID" value="OGK03103.1"/>
    <property type="molecule type" value="Genomic_DNA"/>
</dbReference>
<feature type="transmembrane region" description="Helical" evidence="1">
    <location>
        <begin position="76"/>
        <end position="95"/>
    </location>
</feature>